<dbReference type="NCBIfam" id="NF006743">
    <property type="entry name" value="PRK09270.1-2"/>
    <property type="match status" value="1"/>
</dbReference>
<keyword evidence="1" id="KW-0808">Transferase</keyword>
<keyword evidence="1" id="KW-0418">Kinase</keyword>
<protein>
    <submittedName>
        <fullName evidence="1">Nucleoside/nucleotide kinase family protein</fullName>
    </submittedName>
</protein>
<dbReference type="RefSeq" id="WP_377932045.1">
    <property type="nucleotide sequence ID" value="NZ_JBHUEA010000003.1"/>
</dbReference>
<evidence type="ECO:0000313" key="2">
    <source>
        <dbReference type="Proteomes" id="UP001597347"/>
    </source>
</evidence>
<gene>
    <name evidence="1" type="ORF">ACFSBI_03415</name>
</gene>
<keyword evidence="2" id="KW-1185">Reference proteome</keyword>
<accession>A0ABW4LB79</accession>
<dbReference type="SUPFAM" id="SSF52540">
    <property type="entry name" value="P-loop containing nucleoside triphosphate hydrolases"/>
    <property type="match status" value="1"/>
</dbReference>
<reference evidence="2" key="1">
    <citation type="journal article" date="2019" name="Int. J. Syst. Evol. Microbiol.">
        <title>The Global Catalogue of Microorganisms (GCM) 10K type strain sequencing project: providing services to taxonomists for standard genome sequencing and annotation.</title>
        <authorList>
            <consortium name="The Broad Institute Genomics Platform"/>
            <consortium name="The Broad Institute Genome Sequencing Center for Infectious Disease"/>
            <person name="Wu L."/>
            <person name="Ma J."/>
        </authorList>
    </citation>
    <scope>NUCLEOTIDE SEQUENCE [LARGE SCALE GENOMIC DNA]</scope>
    <source>
        <strain evidence="2">CGMCC 1.12471</strain>
    </source>
</reference>
<name>A0ABW4LB79_9MICO</name>
<dbReference type="PANTHER" id="PTHR10285">
    <property type="entry name" value="URIDINE KINASE"/>
    <property type="match status" value="1"/>
</dbReference>
<dbReference type="InterPro" id="IPR027417">
    <property type="entry name" value="P-loop_NTPase"/>
</dbReference>
<sequence>MTLGFPEALLRAEELAAQSERRVVLGICGSPGAGKTLLAERLVAGLNRRRPGSAAHVPMDGFHLADSTLERLGRRERKGAPDTFDGWGYAALLERLGEGGEDPVYAPDFERDLEEPIAGSIEVPGTARVVVSEGNYLLLPDRPWSRARAAFSEVWFCVLPDELRMRRLVARHMRFGRNERDAAQWAEEVDGPNARLIEQFRHTADLEVSTAEVYTPAEVIPETASKVP</sequence>
<dbReference type="EMBL" id="JBHUEA010000003">
    <property type="protein sequence ID" value="MFD1720586.1"/>
    <property type="molecule type" value="Genomic_DNA"/>
</dbReference>
<proteinExistence type="predicted"/>
<comment type="caution">
    <text evidence="1">The sequence shown here is derived from an EMBL/GenBank/DDBJ whole genome shotgun (WGS) entry which is preliminary data.</text>
</comment>
<dbReference type="GO" id="GO:0016301">
    <property type="term" value="F:kinase activity"/>
    <property type="evidence" value="ECO:0007669"/>
    <property type="project" value="UniProtKB-KW"/>
</dbReference>
<evidence type="ECO:0000313" key="1">
    <source>
        <dbReference type="EMBL" id="MFD1720586.1"/>
    </source>
</evidence>
<organism evidence="1 2">
    <name type="scientific">Amnibacterium endophyticum</name>
    <dbReference type="NCBI Taxonomy" id="2109337"/>
    <lineage>
        <taxon>Bacteria</taxon>
        <taxon>Bacillati</taxon>
        <taxon>Actinomycetota</taxon>
        <taxon>Actinomycetes</taxon>
        <taxon>Micrococcales</taxon>
        <taxon>Microbacteriaceae</taxon>
        <taxon>Amnibacterium</taxon>
    </lineage>
</organism>
<dbReference type="Proteomes" id="UP001597347">
    <property type="component" value="Unassembled WGS sequence"/>
</dbReference>
<dbReference type="Gene3D" id="3.40.50.300">
    <property type="entry name" value="P-loop containing nucleotide triphosphate hydrolases"/>
    <property type="match status" value="2"/>
</dbReference>